<dbReference type="InterPro" id="IPR029044">
    <property type="entry name" value="Nucleotide-diphossugar_trans"/>
</dbReference>
<keyword evidence="1" id="KW-0460">Magnesium</keyword>
<evidence type="ECO:0000259" key="2">
    <source>
        <dbReference type="Pfam" id="PF12804"/>
    </source>
</evidence>
<dbReference type="Pfam" id="PF12804">
    <property type="entry name" value="NTP_transf_3"/>
    <property type="match status" value="1"/>
</dbReference>
<dbReference type="SUPFAM" id="SSF53448">
    <property type="entry name" value="Nucleotide-diphospho-sugar transferases"/>
    <property type="match status" value="1"/>
</dbReference>
<gene>
    <name evidence="3" type="ORF">G5B40_16360</name>
</gene>
<accession>A0A7L5BWU7</accession>
<protein>
    <submittedName>
        <fullName evidence="3">NTP transferase domain-containing protein</fullName>
    </submittedName>
</protein>
<keyword evidence="4" id="KW-1185">Reference proteome</keyword>
<evidence type="ECO:0000313" key="3">
    <source>
        <dbReference type="EMBL" id="QIE56870.1"/>
    </source>
</evidence>
<feature type="domain" description="MobA-like NTP transferase" evidence="2">
    <location>
        <begin position="7"/>
        <end position="127"/>
    </location>
</feature>
<evidence type="ECO:0000313" key="4">
    <source>
        <dbReference type="Proteomes" id="UP000503336"/>
    </source>
</evidence>
<dbReference type="RefSeq" id="WP_165100750.1">
    <property type="nucleotide sequence ID" value="NZ_CP049056.1"/>
</dbReference>
<dbReference type="Gene3D" id="3.90.550.10">
    <property type="entry name" value="Spore Coat Polysaccharide Biosynthesis Protein SpsA, Chain A"/>
    <property type="match status" value="1"/>
</dbReference>
<dbReference type="GO" id="GO:0016779">
    <property type="term" value="F:nucleotidyltransferase activity"/>
    <property type="evidence" value="ECO:0007669"/>
    <property type="project" value="UniProtKB-ARBA"/>
</dbReference>
<reference evidence="3 4" key="1">
    <citation type="submission" date="2020-02" db="EMBL/GenBank/DDBJ databases">
        <title>complete genome sequence of Rhodobacteraceae bacterium.</title>
        <authorList>
            <person name="Park J."/>
            <person name="Kim Y.-S."/>
            <person name="Kim K.-H."/>
        </authorList>
    </citation>
    <scope>NUCLEOTIDE SEQUENCE [LARGE SCALE GENOMIC DNA]</scope>
    <source>
        <strain evidence="3 4">RR4-56</strain>
    </source>
</reference>
<evidence type="ECO:0000256" key="1">
    <source>
        <dbReference type="ARBA" id="ARBA00022842"/>
    </source>
</evidence>
<sequence>MARWKTLVLAGDRGPEDRVARAAGVSTKAFAEIAGAPMIDHVLAALGAAPEIGEIAVSISADAPALPSGVLRLDAAATPATSTAEGLAALGAPLLITTADHPLLTAAMIADFIAGAEASGADAAAGASLRAVVERAGNPARRTYLKFSDGGLSGCNLFAIRTERGGGAVEFWTEIEADRKRPLRMALKVGLPALALYALGRLSRAKAAAMIGAKAGCHAAIVLLDHPEAAHDVDKPADMDFARQRLEARQRGA</sequence>
<dbReference type="InterPro" id="IPR025877">
    <property type="entry name" value="MobA-like_NTP_Trfase"/>
</dbReference>
<name>A0A7L5BWU7_9RHOB</name>
<dbReference type="EMBL" id="CP049056">
    <property type="protein sequence ID" value="QIE56870.1"/>
    <property type="molecule type" value="Genomic_DNA"/>
</dbReference>
<dbReference type="KEGG" id="hdh:G5B40_16360"/>
<keyword evidence="3" id="KW-0808">Transferase</keyword>
<dbReference type="Proteomes" id="UP000503336">
    <property type="component" value="Chromosome"/>
</dbReference>
<dbReference type="AlphaFoldDB" id="A0A7L5BWU7"/>
<proteinExistence type="predicted"/>
<organism evidence="3 4">
    <name type="scientific">Pikeienuella piscinae</name>
    <dbReference type="NCBI Taxonomy" id="2748098"/>
    <lineage>
        <taxon>Bacteria</taxon>
        <taxon>Pseudomonadati</taxon>
        <taxon>Pseudomonadota</taxon>
        <taxon>Alphaproteobacteria</taxon>
        <taxon>Rhodobacterales</taxon>
        <taxon>Paracoccaceae</taxon>
        <taxon>Pikeienuella</taxon>
    </lineage>
</organism>